<reference evidence="2" key="1">
    <citation type="submission" date="2012-02" db="EMBL/GenBank/DDBJ databases">
        <title>Genome sequencing of Giardia lamblia Genotypes A2 and B isolates (DH and GS) and comparative analysis with the genomes of Genotypes A1 and E (WB and Pig).</title>
        <authorList>
            <person name="Adam R."/>
            <person name="Dahlstrom E."/>
            <person name="Martens C."/>
            <person name="Bruno D."/>
            <person name="Barbian K."/>
            <person name="Porcella S.F."/>
            <person name="Nash T."/>
        </authorList>
    </citation>
    <scope>NUCLEOTIDE SEQUENCE</scope>
    <source>
        <strain evidence="2">DH</strain>
    </source>
</reference>
<comment type="caution">
    <text evidence="1">The sequence shown here is derived from an EMBL/GenBank/DDBJ whole genome shotgun (WGS) entry which is preliminary data.</text>
</comment>
<accession>V6TD22</accession>
<dbReference type="VEuPathDB" id="GiardiaDB:DHA2_154369"/>
<dbReference type="AlphaFoldDB" id="V6TD22"/>
<dbReference type="VEuPathDB" id="GiardiaDB:GL50581_781"/>
<sequence>MPLQPCRVHRWRIVKANVAFGRTHGCSALRGPWPSSACLPWVCQGTEDLAAIKAQGVVHPVCYPASRLLGIWVCLTLGLLRGVVWQRGPLAASHQGVQAPDCGKSDPSPGLLDARDHAAPWWMSMAAVWFGIWDGMISLSSPSTLCLSSFASLRCSVSCLALSHGRPQSQHVDPAERANVFGVVLQVETHDCSLGARRYDLAFMMWIGSSRALLRLRSSCARP</sequence>
<evidence type="ECO:0000313" key="1">
    <source>
        <dbReference type="EMBL" id="ESU34690.1"/>
    </source>
</evidence>
<gene>
    <name evidence="1" type="ORF">DHA2_154369</name>
</gene>
<proteinExistence type="predicted"/>
<dbReference type="EMBL" id="AHGT01000191">
    <property type="protein sequence ID" value="ESU34690.1"/>
    <property type="molecule type" value="Genomic_DNA"/>
</dbReference>
<evidence type="ECO:0000313" key="2">
    <source>
        <dbReference type="Proteomes" id="UP000018320"/>
    </source>
</evidence>
<protein>
    <submittedName>
        <fullName evidence="1">Uncharacterized protein</fullName>
    </submittedName>
</protein>
<dbReference type="Proteomes" id="UP000018320">
    <property type="component" value="Unassembled WGS sequence"/>
</dbReference>
<organism evidence="1 2">
    <name type="scientific">Giardia intestinalis</name>
    <name type="common">Giardia lamblia</name>
    <dbReference type="NCBI Taxonomy" id="5741"/>
    <lineage>
        <taxon>Eukaryota</taxon>
        <taxon>Metamonada</taxon>
        <taxon>Diplomonadida</taxon>
        <taxon>Hexamitidae</taxon>
        <taxon>Giardiinae</taxon>
        <taxon>Giardia</taxon>
    </lineage>
</organism>
<reference evidence="1 2" key="2">
    <citation type="journal article" date="2013" name="Genome Biol. Evol.">
        <title>Genome sequencing of Giardia lamblia genotypes A2 and B isolates (DH and GS) and comparative analysis with the genomes of genotypes A1 and E (WB and Pig).</title>
        <authorList>
            <person name="Adam R.D."/>
            <person name="Dahlstrom E.W."/>
            <person name="Martens C.A."/>
            <person name="Bruno D.P."/>
            <person name="Barbian K.D."/>
            <person name="Ricklefs S.M."/>
            <person name="Hernandez M.M."/>
            <person name="Narla N.P."/>
            <person name="Patel R.B."/>
            <person name="Porcella S.F."/>
            <person name="Nash T.E."/>
        </authorList>
    </citation>
    <scope>NUCLEOTIDE SEQUENCE [LARGE SCALE GENOMIC DNA]</scope>
    <source>
        <strain evidence="1 2">DH</strain>
    </source>
</reference>
<name>V6TD22_GIAIN</name>